<accession>R7Q5F3</accession>
<dbReference type="GeneID" id="17320592"/>
<protein>
    <submittedName>
        <fullName evidence="1">Uncharacterized protein</fullName>
    </submittedName>
</protein>
<dbReference type="RefSeq" id="XP_005712861.1">
    <property type="nucleotide sequence ID" value="XM_005712804.1"/>
</dbReference>
<dbReference type="EMBL" id="HG001632">
    <property type="protein sequence ID" value="CDF33058.1"/>
    <property type="molecule type" value="Genomic_DNA"/>
</dbReference>
<dbReference type="KEGG" id="ccp:CHC_T00001873001"/>
<name>R7Q5F3_CHOCR</name>
<keyword evidence="2" id="KW-1185">Reference proteome</keyword>
<evidence type="ECO:0000313" key="1">
    <source>
        <dbReference type="EMBL" id="CDF33058.1"/>
    </source>
</evidence>
<organism evidence="1 2">
    <name type="scientific">Chondrus crispus</name>
    <name type="common">Carrageen Irish moss</name>
    <name type="synonym">Polymorpha crispa</name>
    <dbReference type="NCBI Taxonomy" id="2769"/>
    <lineage>
        <taxon>Eukaryota</taxon>
        <taxon>Rhodophyta</taxon>
        <taxon>Florideophyceae</taxon>
        <taxon>Rhodymeniophycidae</taxon>
        <taxon>Gigartinales</taxon>
        <taxon>Gigartinaceae</taxon>
        <taxon>Chondrus</taxon>
    </lineage>
</organism>
<dbReference type="AlphaFoldDB" id="R7Q5F3"/>
<gene>
    <name evidence="1" type="ORF">CHC_T00001873001</name>
</gene>
<dbReference type="Proteomes" id="UP000012073">
    <property type="component" value="Unassembled WGS sequence"/>
</dbReference>
<evidence type="ECO:0000313" key="2">
    <source>
        <dbReference type="Proteomes" id="UP000012073"/>
    </source>
</evidence>
<sequence>MPDCAWRSVLREYHSLTASVVSSVVTSRCTEANMSHPSSESPRVRHGGWKGSWKGLLEQKHCKSVPTVRIK</sequence>
<dbReference type="Gramene" id="CDF33058">
    <property type="protein sequence ID" value="CDF33058"/>
    <property type="gene ID" value="CHC_T00001873001"/>
</dbReference>
<reference evidence="2" key="1">
    <citation type="journal article" date="2013" name="Proc. Natl. Acad. Sci. U.S.A.">
        <title>Genome structure and metabolic features in the red seaweed Chondrus crispus shed light on evolution of the Archaeplastida.</title>
        <authorList>
            <person name="Collen J."/>
            <person name="Porcel B."/>
            <person name="Carre W."/>
            <person name="Ball S.G."/>
            <person name="Chaparro C."/>
            <person name="Tonon T."/>
            <person name="Barbeyron T."/>
            <person name="Michel G."/>
            <person name="Noel B."/>
            <person name="Valentin K."/>
            <person name="Elias M."/>
            <person name="Artiguenave F."/>
            <person name="Arun A."/>
            <person name="Aury J.M."/>
            <person name="Barbosa-Neto J.F."/>
            <person name="Bothwell J.H."/>
            <person name="Bouget F.Y."/>
            <person name="Brillet L."/>
            <person name="Cabello-Hurtado F."/>
            <person name="Capella-Gutierrez S."/>
            <person name="Charrier B."/>
            <person name="Cladiere L."/>
            <person name="Cock J.M."/>
            <person name="Coelho S.M."/>
            <person name="Colleoni C."/>
            <person name="Czjzek M."/>
            <person name="Da Silva C."/>
            <person name="Delage L."/>
            <person name="Denoeud F."/>
            <person name="Deschamps P."/>
            <person name="Dittami S.M."/>
            <person name="Gabaldon T."/>
            <person name="Gachon C.M."/>
            <person name="Groisillier A."/>
            <person name="Herve C."/>
            <person name="Jabbari K."/>
            <person name="Katinka M."/>
            <person name="Kloareg B."/>
            <person name="Kowalczyk N."/>
            <person name="Labadie K."/>
            <person name="Leblanc C."/>
            <person name="Lopez P.J."/>
            <person name="McLachlan D.H."/>
            <person name="Meslet-Cladiere L."/>
            <person name="Moustafa A."/>
            <person name="Nehr Z."/>
            <person name="Nyvall Collen P."/>
            <person name="Panaud O."/>
            <person name="Partensky F."/>
            <person name="Poulain J."/>
            <person name="Rensing S.A."/>
            <person name="Rousvoal S."/>
            <person name="Samson G."/>
            <person name="Symeonidi A."/>
            <person name="Weissenbach J."/>
            <person name="Zambounis A."/>
            <person name="Wincker P."/>
            <person name="Boyen C."/>
        </authorList>
    </citation>
    <scope>NUCLEOTIDE SEQUENCE [LARGE SCALE GENOMIC DNA]</scope>
    <source>
        <strain evidence="2">cv. Stackhouse</strain>
    </source>
</reference>
<proteinExistence type="predicted"/>